<evidence type="ECO:0000259" key="6">
    <source>
        <dbReference type="Pfam" id="PF08244"/>
    </source>
</evidence>
<reference evidence="7 8" key="1">
    <citation type="submission" date="2019-10" db="EMBL/GenBank/DDBJ databases">
        <title>Description of Paenibacillus terrestris sp. nov.</title>
        <authorList>
            <person name="Carlier A."/>
            <person name="Qi S."/>
        </authorList>
    </citation>
    <scope>NUCLEOTIDE SEQUENCE [LARGE SCALE GENOMIC DNA]</scope>
    <source>
        <strain evidence="7 8">LMG 31458</strain>
    </source>
</reference>
<dbReference type="InterPro" id="IPR013148">
    <property type="entry name" value="Glyco_hydro_32_N"/>
</dbReference>
<feature type="domain" description="3-keto-alpha-glucoside-1,2-lyase/3-keto-2-hydroxy-glucal hydratase" evidence="5">
    <location>
        <begin position="527"/>
        <end position="678"/>
    </location>
</feature>
<organism evidence="7 8">
    <name type="scientific">Paenibacillus phytorum</name>
    <dbReference type="NCBI Taxonomy" id="2654977"/>
    <lineage>
        <taxon>Bacteria</taxon>
        <taxon>Bacillati</taxon>
        <taxon>Bacillota</taxon>
        <taxon>Bacilli</taxon>
        <taxon>Bacillales</taxon>
        <taxon>Paenibacillaceae</taxon>
        <taxon>Paenibacillus</taxon>
    </lineage>
</organism>
<keyword evidence="8" id="KW-1185">Reference proteome</keyword>
<accession>A0ABX1Y6Y6</accession>
<evidence type="ECO:0000256" key="2">
    <source>
        <dbReference type="ARBA" id="ARBA00022801"/>
    </source>
</evidence>
<dbReference type="PANTHER" id="PTHR42800:SF1">
    <property type="entry name" value="EXOINULINASE INUD (AFU_ORTHOLOGUE AFUA_5G00480)"/>
    <property type="match status" value="1"/>
</dbReference>
<keyword evidence="3" id="KW-0326">Glycosidase</keyword>
<dbReference type="Gene3D" id="2.115.10.20">
    <property type="entry name" value="Glycosyl hydrolase domain, family 43"/>
    <property type="match status" value="1"/>
</dbReference>
<name>A0ABX1Y6Y6_9BACL</name>
<dbReference type="Pfam" id="PF00251">
    <property type="entry name" value="Glyco_hydro_32N"/>
    <property type="match status" value="1"/>
</dbReference>
<sequence>MPKKMILLILLFIMVFTSLSMILPIRNTSLVHAQNSYYNEPYRPQYHFSQEANWMNDPNGMVYYEGEYHLFYQYHPNSTHWGPMNWGHAVSRDLVHWEHLPIALKPDENGYVFSGSAVVDWNNTSGLGTDPQNPPLIAIFTHAKDKQVQSLAYSNDKGRTWEMYKGNPIMANTPSADWRDPKVFWYDGTKTWVMILAAGQKAMLYTSPNLKEWNYVSEFGKPNGAADGVWECPDLFALPVDGDSNRKKWVLTVSINNGAVAGGSGMQYFVGDFDGTKFTNDNPASSVLWADYGADFYAGVTWSDAPNNNDNRLWLGWMSNWQYANDTPTSTWRSAYSTVRKLELKTLPEGIRLVQKPVSQLEQLRKSVKSVYNQEILPGNKTLTDVSGDTLEIVAEFQVNSNTTADEFGFKVRKGEHEQTIVGYNRKKSSLFVDRSQSGSSNFNDQFAKVHAAPLTVQNQKVKMHIFVDRSSAEVFGNDGEKVITDQIFPDASSVGVELYAANGKVSLDSLQIYSLDKVWKKDPFQSNLANWAAASGSWVDTIDGKQGRGMEASNVMASDNGTDFTYQADIKLSESSTGTGGLVFHSNEDGSRGYVASLDAASNVVRLYNSSDHATIASYRTRIEPKKSYNMKVVTSGSTIKVYINEILVISTSDTAYKSGRFGLLVQNDTFLFQNVTFSSIPSTASRLETLPVRADSTPYLTRINSQGEITNPDFETGDLTGWTVVSGDIFSDRDVTADRNFWGGPFQFSGNYHLWGHKAGTDGRTGVLKSENFILSGNGMINFLIGGGNQIEKQYVALVRASDGVEIFKETGKDTESYRRIIWNASQYLGQEVYIKVVDNNTDGFGHLNIDDFRVKNF</sequence>
<proteinExistence type="inferred from homology"/>
<dbReference type="Pfam" id="PF06439">
    <property type="entry name" value="3keto-disac_hyd"/>
    <property type="match status" value="1"/>
</dbReference>
<dbReference type="SMART" id="SM00640">
    <property type="entry name" value="Glyco_32"/>
    <property type="match status" value="1"/>
</dbReference>
<dbReference type="SUPFAM" id="SSF49899">
    <property type="entry name" value="Concanavalin A-like lectins/glucanases"/>
    <property type="match status" value="2"/>
</dbReference>
<evidence type="ECO:0000313" key="8">
    <source>
        <dbReference type="Proteomes" id="UP000616779"/>
    </source>
</evidence>
<evidence type="ECO:0000256" key="1">
    <source>
        <dbReference type="ARBA" id="ARBA00009902"/>
    </source>
</evidence>
<dbReference type="Pfam" id="PF08244">
    <property type="entry name" value="Glyco_hydro_32C"/>
    <property type="match status" value="1"/>
</dbReference>
<evidence type="ECO:0000313" key="7">
    <source>
        <dbReference type="EMBL" id="NOU76693.1"/>
    </source>
</evidence>
<dbReference type="PANTHER" id="PTHR42800">
    <property type="entry name" value="EXOINULINASE INUD (AFU_ORTHOLOGUE AFUA_5G00480)"/>
    <property type="match status" value="1"/>
</dbReference>
<evidence type="ECO:0000256" key="3">
    <source>
        <dbReference type="ARBA" id="ARBA00023295"/>
    </source>
</evidence>
<dbReference type="Gene3D" id="2.60.120.560">
    <property type="entry name" value="Exo-inulinase, domain 1"/>
    <property type="match status" value="2"/>
</dbReference>
<evidence type="ECO:0000259" key="5">
    <source>
        <dbReference type="Pfam" id="PF06439"/>
    </source>
</evidence>
<dbReference type="InterPro" id="IPR013189">
    <property type="entry name" value="Glyco_hydro_32_C"/>
</dbReference>
<dbReference type="InterPro" id="IPR013320">
    <property type="entry name" value="ConA-like_dom_sf"/>
</dbReference>
<dbReference type="Gene3D" id="2.60.120.260">
    <property type="entry name" value="Galactose-binding domain-like"/>
    <property type="match status" value="1"/>
</dbReference>
<keyword evidence="2" id="KW-0378">Hydrolase</keyword>
<protein>
    <submittedName>
        <fullName evidence="7">Levanase</fullName>
    </submittedName>
</protein>
<dbReference type="RefSeq" id="WP_376774065.1">
    <property type="nucleotide sequence ID" value="NZ_WHOA01000246.1"/>
</dbReference>
<gene>
    <name evidence="7" type="ORF">GC098_35940</name>
</gene>
<comment type="caution">
    <text evidence="7">The sequence shown here is derived from an EMBL/GenBank/DDBJ whole genome shotgun (WGS) entry which is preliminary data.</text>
</comment>
<dbReference type="InterPro" id="IPR023296">
    <property type="entry name" value="Glyco_hydro_beta-prop_sf"/>
</dbReference>
<comment type="similarity">
    <text evidence="1">Belongs to the glycosyl hydrolase 32 family.</text>
</comment>
<dbReference type="Proteomes" id="UP000616779">
    <property type="component" value="Unassembled WGS sequence"/>
</dbReference>
<feature type="domain" description="Glycosyl hydrolase family 32 C-terminal" evidence="6">
    <location>
        <begin position="361"/>
        <end position="515"/>
    </location>
</feature>
<dbReference type="InterPro" id="IPR010496">
    <property type="entry name" value="AL/BT2_dom"/>
</dbReference>
<dbReference type="EMBL" id="WHOA01000246">
    <property type="protein sequence ID" value="NOU76693.1"/>
    <property type="molecule type" value="Genomic_DNA"/>
</dbReference>
<dbReference type="InterPro" id="IPR001362">
    <property type="entry name" value="Glyco_hydro_32"/>
</dbReference>
<dbReference type="CDD" id="cd18622">
    <property type="entry name" value="GH32_Inu-like"/>
    <property type="match status" value="1"/>
</dbReference>
<feature type="domain" description="Glycosyl hydrolase family 32 N-terminal" evidence="4">
    <location>
        <begin position="47"/>
        <end position="357"/>
    </location>
</feature>
<evidence type="ECO:0000259" key="4">
    <source>
        <dbReference type="Pfam" id="PF00251"/>
    </source>
</evidence>
<dbReference type="SUPFAM" id="SSF75005">
    <property type="entry name" value="Arabinanase/levansucrase/invertase"/>
    <property type="match status" value="1"/>
</dbReference>